<dbReference type="OrthoDB" id="6159137at2759"/>
<comment type="caution">
    <text evidence="2">The sequence shown here is derived from an EMBL/GenBank/DDBJ whole genome shotgun (WGS) entry which is preliminary data.</text>
</comment>
<protein>
    <recommendedName>
        <fullName evidence="1">CYTH domain-containing protein</fullName>
    </recommendedName>
</protein>
<dbReference type="Proteomes" id="UP000502823">
    <property type="component" value="Unassembled WGS sequence"/>
</dbReference>
<dbReference type="CDD" id="cd07890">
    <property type="entry name" value="CYTH-like_AC_IV-like"/>
    <property type="match status" value="1"/>
</dbReference>
<dbReference type="PROSITE" id="PS51707">
    <property type="entry name" value="CYTH"/>
    <property type="match status" value="1"/>
</dbReference>
<evidence type="ECO:0000313" key="2">
    <source>
        <dbReference type="EMBL" id="GFG29099.1"/>
    </source>
</evidence>
<dbReference type="EMBL" id="BLKM01001001">
    <property type="protein sequence ID" value="GFG39724.1"/>
    <property type="molecule type" value="Genomic_DNA"/>
</dbReference>
<dbReference type="FunCoup" id="A0A6L2P9W4">
    <property type="interactions" value="1"/>
</dbReference>
<gene>
    <name evidence="3" type="ORF">Cfor_00189</name>
    <name evidence="2" type="ORF">Cfor_00293</name>
</gene>
<dbReference type="InParanoid" id="A0A6L2P9W4"/>
<dbReference type="EMBL" id="BLKM01006859">
    <property type="protein sequence ID" value="GFG29099.1"/>
    <property type="molecule type" value="Genomic_DNA"/>
</dbReference>
<feature type="domain" description="CYTH" evidence="1">
    <location>
        <begin position="11"/>
        <end position="178"/>
    </location>
</feature>
<organism evidence="2 4">
    <name type="scientific">Coptotermes formosanus</name>
    <name type="common">Formosan subterranean termite</name>
    <dbReference type="NCBI Taxonomy" id="36987"/>
    <lineage>
        <taxon>Eukaryota</taxon>
        <taxon>Metazoa</taxon>
        <taxon>Ecdysozoa</taxon>
        <taxon>Arthropoda</taxon>
        <taxon>Hexapoda</taxon>
        <taxon>Insecta</taxon>
        <taxon>Pterygota</taxon>
        <taxon>Neoptera</taxon>
        <taxon>Polyneoptera</taxon>
        <taxon>Dictyoptera</taxon>
        <taxon>Blattodea</taxon>
        <taxon>Blattoidea</taxon>
        <taxon>Termitoidae</taxon>
        <taxon>Rhinotermitidae</taxon>
        <taxon>Coptotermes</taxon>
    </lineage>
</organism>
<evidence type="ECO:0000259" key="1">
    <source>
        <dbReference type="PROSITE" id="PS51707"/>
    </source>
</evidence>
<dbReference type="SMART" id="SM01118">
    <property type="entry name" value="CYTH"/>
    <property type="match status" value="1"/>
</dbReference>
<dbReference type="AlphaFoldDB" id="A0A6L2P9W4"/>
<keyword evidence="4" id="KW-1185">Reference proteome</keyword>
<dbReference type="PANTHER" id="PTHR21028:SF2">
    <property type="entry name" value="CYTH DOMAIN-CONTAINING PROTEIN"/>
    <property type="match status" value="1"/>
</dbReference>
<name>A0A6L2P9W4_COPFO</name>
<proteinExistence type="predicted"/>
<accession>A0A6L2P9W4</accession>
<evidence type="ECO:0000313" key="3">
    <source>
        <dbReference type="EMBL" id="GFG39724.1"/>
    </source>
</evidence>
<reference evidence="4" key="2">
    <citation type="submission" date="2020-01" db="EMBL/GenBank/DDBJ databases">
        <title>Draft genome sequence of the Termite Coptotermes fromosanus.</title>
        <authorList>
            <person name="Itakura S."/>
            <person name="Yosikawa Y."/>
            <person name="Umezawa K."/>
        </authorList>
    </citation>
    <scope>NUCLEOTIDE SEQUENCE [LARGE SCALE GENOMIC DNA]</scope>
</reference>
<reference evidence="2" key="1">
    <citation type="journal article" date="2020" name="J. Asia-Pac. Entomol.">
        <title>Draft genome sequence of the termite, Coptotermes formosanus: Genetic insights into the pyruvate dehydrogenase complex of the termite.</title>
        <authorList>
            <person name="Itakura S."/>
            <person name="Yosikawa Y."/>
            <person name="Togami Y."/>
            <person name="Umezawa K."/>
        </authorList>
    </citation>
    <scope>NUCLEOTIDE SEQUENCE</scope>
    <source>
        <tissue evidence="2">Head</tissue>
    </source>
</reference>
<dbReference type="Gene3D" id="2.40.320.10">
    <property type="entry name" value="Hypothetical Protein Pfu-838710-001"/>
    <property type="match status" value="1"/>
</dbReference>
<dbReference type="SUPFAM" id="SSF55154">
    <property type="entry name" value="CYTH-like phosphatases"/>
    <property type="match status" value="1"/>
</dbReference>
<dbReference type="PANTHER" id="PTHR21028">
    <property type="entry name" value="SI:CH211-156B7.4"/>
    <property type="match status" value="1"/>
</dbReference>
<dbReference type="GO" id="GO:0016462">
    <property type="term" value="F:pyrophosphatase activity"/>
    <property type="evidence" value="ECO:0007669"/>
    <property type="project" value="UniProtKB-ARBA"/>
</dbReference>
<dbReference type="InterPro" id="IPR008173">
    <property type="entry name" value="Adenylyl_cyclase_CyaB"/>
</dbReference>
<evidence type="ECO:0000313" key="4">
    <source>
        <dbReference type="Proteomes" id="UP000502823"/>
    </source>
</evidence>
<sequence length="178" mass="19970">METCDVLADMSRNVEIKAKVRNLGDIVSKAKKLSNSEGTWIEQDDVFFTVPQGRLKLRTFQDKTAELIFYDRPDCDGPKLSKYEKCTLPDGSQIASVLSHALGVKGRVKKNRQLFMVGQTRVHIDNVEDLGNFMELEVVLSEDQTLDEGQVIAETLMADLGVEKEDLISGAYMDLLQK</sequence>
<dbReference type="InterPro" id="IPR033469">
    <property type="entry name" value="CYTH-like_dom_sf"/>
</dbReference>
<dbReference type="Pfam" id="PF01928">
    <property type="entry name" value="CYTH"/>
    <property type="match status" value="1"/>
</dbReference>
<dbReference type="InterPro" id="IPR023577">
    <property type="entry name" value="CYTH_domain"/>
</dbReference>